<dbReference type="Gene3D" id="3.90.1640.10">
    <property type="entry name" value="inorganic pyrophosphatase (n-terminal core)"/>
    <property type="match status" value="1"/>
</dbReference>
<dbReference type="SUPFAM" id="SSF64182">
    <property type="entry name" value="DHH phosphoesterases"/>
    <property type="match status" value="1"/>
</dbReference>
<evidence type="ECO:0000313" key="2">
    <source>
        <dbReference type="EMBL" id="GIM46025.1"/>
    </source>
</evidence>
<dbReference type="EMBL" id="BOQE01000001">
    <property type="protein sequence ID" value="GIM46025.1"/>
    <property type="molecule type" value="Genomic_DNA"/>
</dbReference>
<dbReference type="RefSeq" id="WP_282199173.1">
    <property type="nucleotide sequence ID" value="NZ_BOQE01000001.1"/>
</dbReference>
<reference evidence="2" key="1">
    <citation type="journal article" date="2023" name="Int. J. Syst. Evol. Microbiol.">
        <title>Collibacillus ludicampi gen. nov., sp. nov., a new soil bacterium of the family Alicyclobacillaceae.</title>
        <authorList>
            <person name="Jojima T."/>
            <person name="Ioku Y."/>
            <person name="Fukuta Y."/>
            <person name="Shirasaka N."/>
            <person name="Matsumura Y."/>
            <person name="Mori M."/>
        </authorList>
    </citation>
    <scope>NUCLEOTIDE SEQUENCE</scope>
    <source>
        <strain evidence="2">TP075</strain>
    </source>
</reference>
<evidence type="ECO:0000313" key="3">
    <source>
        <dbReference type="Proteomes" id="UP001057291"/>
    </source>
</evidence>
<dbReference type="Pfam" id="PF01368">
    <property type="entry name" value="DHH"/>
    <property type="match status" value="1"/>
</dbReference>
<dbReference type="AlphaFoldDB" id="A0AAV4LDW3"/>
<comment type="caution">
    <text evidence="2">The sequence shown here is derived from an EMBL/GenBank/DDBJ whole genome shotgun (WGS) entry which is preliminary data.</text>
</comment>
<feature type="domain" description="DDH" evidence="1">
    <location>
        <begin position="17"/>
        <end position="148"/>
    </location>
</feature>
<dbReference type="PANTHER" id="PTHR47618:SF1">
    <property type="entry name" value="BIFUNCTIONAL OLIGORIBONUCLEASE AND PAP PHOSPHATASE NRNA"/>
    <property type="match status" value="1"/>
</dbReference>
<evidence type="ECO:0000259" key="1">
    <source>
        <dbReference type="Pfam" id="PF01368"/>
    </source>
</evidence>
<dbReference type="PANTHER" id="PTHR47618">
    <property type="entry name" value="BIFUNCTIONAL OLIGORIBONUCLEASE AND PAP PHOSPHATASE NRNA"/>
    <property type="match status" value="1"/>
</dbReference>
<gene>
    <name evidence="2" type="ORF">DNHGIG_15740</name>
</gene>
<keyword evidence="3" id="KW-1185">Reference proteome</keyword>
<dbReference type="InterPro" id="IPR001667">
    <property type="entry name" value="DDH_dom"/>
</dbReference>
<sequence length="315" mass="35278">MEVFLQALEKMRGKKNLILCHDQADSDAIGAAYALFRYIGGDVGVPVSVAAHAKGLVHELGITMIEQPPVHQYEHVIIVDAAHRAQLVDCIPTKYWVIDHHPANCLIDKAEGGYYELVSSTCQLVYRILRAAGVTIDRNIALALAAGIMTDTIHFHKGDAESFRIFGELLACGNLTYEDIQRLYHVDNRRDRGAIIDTALHAKKITFADYHILISEVALNIPTFAARALFDLGADISVVGYQQEDEVDIRMYIRNELALTLGIQAIDILRRISGADDRKVWGYQHFAGYRSKGDWKRLLQEIVNELEHDLTVTKS</sequence>
<organism evidence="2 3">
    <name type="scientific">Collibacillus ludicampi</name>
    <dbReference type="NCBI Taxonomy" id="2771369"/>
    <lineage>
        <taxon>Bacteria</taxon>
        <taxon>Bacillati</taxon>
        <taxon>Bacillota</taxon>
        <taxon>Bacilli</taxon>
        <taxon>Bacillales</taxon>
        <taxon>Alicyclobacillaceae</taxon>
        <taxon>Collibacillus</taxon>
    </lineage>
</organism>
<proteinExistence type="predicted"/>
<dbReference type="InterPro" id="IPR038763">
    <property type="entry name" value="DHH_sf"/>
</dbReference>
<protein>
    <recommendedName>
        <fullName evidence="1">DDH domain-containing protein</fullName>
    </recommendedName>
</protein>
<dbReference type="InterPro" id="IPR051319">
    <property type="entry name" value="Oligoribo/pAp-PDE_c-di-AMP_PDE"/>
</dbReference>
<name>A0AAV4LDW3_9BACL</name>
<accession>A0AAV4LDW3</accession>
<dbReference type="Proteomes" id="UP001057291">
    <property type="component" value="Unassembled WGS sequence"/>
</dbReference>